<sequence length="423" mass="45370">MSSSPPTAAPTPTPTPSPVDRHLHRAAHAVPHLGGYMGVLGILEGPAPSLASIQELMADGVRRVPAWNYRVCADNRRVWEPAHGQDLDRHVHALRVPAGPAPLERIARALLDAPFPEGADNWGVWLVTGWAPDRYAFAARVHHALQDAAGALAGLGAVMMPGLHLPLSVPPEAEPSLDLVGTARWAARTLPPLLRPTARWTPVRQAADSTRTLHFAVCDSSRLDALARAATASLNQVYLAVTAGALRAWTPQDWTGRATRPLHAFVPAESRPPGHDPATLGNHLVALRAELHCAEPDPRRRLDLMRPSTDPRGARVSQQRAALRMLPRVAGLATRCLLSPRSTALLTTNVQLGGGMAVNGHPVRQAVSLPPLMFGHPLTVALTTYEGQATVCFTSDRTTPGPEVLPQLWHEALTELEKAYAVG</sequence>
<evidence type="ECO:0000313" key="15">
    <source>
        <dbReference type="Proteomes" id="UP000608024"/>
    </source>
</evidence>
<organism evidence="14 15">
    <name type="scientific">Streptomyces longispororuber</name>
    <dbReference type="NCBI Taxonomy" id="68230"/>
    <lineage>
        <taxon>Bacteria</taxon>
        <taxon>Bacillati</taxon>
        <taxon>Actinomycetota</taxon>
        <taxon>Actinomycetes</taxon>
        <taxon>Kitasatosporales</taxon>
        <taxon>Streptomycetaceae</taxon>
        <taxon>Streptomyces</taxon>
    </lineage>
</organism>
<evidence type="ECO:0000256" key="10">
    <source>
        <dbReference type="ARBA" id="ARBA00048109"/>
    </source>
</evidence>
<dbReference type="GO" id="GO:0004144">
    <property type="term" value="F:diacylglycerol O-acyltransferase activity"/>
    <property type="evidence" value="ECO:0007669"/>
    <property type="project" value="UniProtKB-EC"/>
</dbReference>
<evidence type="ECO:0000256" key="6">
    <source>
        <dbReference type="ARBA" id="ARBA00022679"/>
    </source>
</evidence>
<dbReference type="Pfam" id="PF06974">
    <property type="entry name" value="WS_DGAT_C"/>
    <property type="match status" value="1"/>
</dbReference>
<accession>A0A918ZVA1</accession>
<dbReference type="InterPro" id="IPR045034">
    <property type="entry name" value="O-acyltransferase_WSD1-like"/>
</dbReference>
<keyword evidence="15" id="KW-1185">Reference proteome</keyword>
<feature type="domain" description="O-acyltransferase WSD1 C-terminal" evidence="13">
    <location>
        <begin position="281"/>
        <end position="416"/>
    </location>
</feature>
<comment type="caution">
    <text evidence="14">The sequence shown here is derived from an EMBL/GenBank/DDBJ whole genome shotgun (WGS) entry which is preliminary data.</text>
</comment>
<evidence type="ECO:0000256" key="11">
    <source>
        <dbReference type="SAM" id="MobiDB-lite"/>
    </source>
</evidence>
<evidence type="ECO:0000256" key="3">
    <source>
        <dbReference type="ARBA" id="ARBA00009587"/>
    </source>
</evidence>
<reference evidence="14" key="2">
    <citation type="submission" date="2020-09" db="EMBL/GenBank/DDBJ databases">
        <authorList>
            <person name="Sun Q."/>
            <person name="Ohkuma M."/>
        </authorList>
    </citation>
    <scope>NUCLEOTIDE SEQUENCE</scope>
    <source>
        <strain evidence="14">JCM 4784</strain>
    </source>
</reference>
<keyword evidence="6" id="KW-0808">Transferase</keyword>
<dbReference type="GO" id="GO:0071731">
    <property type="term" value="P:response to nitric oxide"/>
    <property type="evidence" value="ECO:0007669"/>
    <property type="project" value="TreeGrafter"/>
</dbReference>
<dbReference type="RefSeq" id="WP_190137594.1">
    <property type="nucleotide sequence ID" value="NZ_BNBT01000066.1"/>
</dbReference>
<dbReference type="Pfam" id="PF03007">
    <property type="entry name" value="WS_DGAT_cat"/>
    <property type="match status" value="1"/>
</dbReference>
<dbReference type="EC" id="2.3.1.20" evidence="4"/>
<gene>
    <name evidence="14" type="ORF">GCM10018785_42470</name>
</gene>
<evidence type="ECO:0000256" key="9">
    <source>
        <dbReference type="ARBA" id="ARBA00023315"/>
    </source>
</evidence>
<comment type="similarity">
    <text evidence="3">Belongs to the long-chain O-acyltransferase family.</text>
</comment>
<feature type="region of interest" description="Disordered" evidence="11">
    <location>
        <begin position="1"/>
        <end position="20"/>
    </location>
</feature>
<comment type="pathway">
    <text evidence="2">Lipid metabolism.</text>
</comment>
<comment type="pathway">
    <text evidence="1">Glycerolipid metabolism; triacylglycerol biosynthesis.</text>
</comment>
<reference evidence="14" key="1">
    <citation type="journal article" date="2014" name="Int. J. Syst. Evol. Microbiol.">
        <title>Complete genome sequence of Corynebacterium casei LMG S-19264T (=DSM 44701T), isolated from a smear-ripened cheese.</title>
        <authorList>
            <consortium name="US DOE Joint Genome Institute (JGI-PGF)"/>
            <person name="Walter F."/>
            <person name="Albersmeier A."/>
            <person name="Kalinowski J."/>
            <person name="Ruckert C."/>
        </authorList>
    </citation>
    <scope>NUCLEOTIDE SEQUENCE</scope>
    <source>
        <strain evidence="14">JCM 4784</strain>
    </source>
</reference>
<dbReference type="AlphaFoldDB" id="A0A918ZVA1"/>
<feature type="domain" description="O-acyltransferase WSD1-like N-terminal" evidence="12">
    <location>
        <begin position="51"/>
        <end position="161"/>
    </location>
</feature>
<evidence type="ECO:0000259" key="12">
    <source>
        <dbReference type="Pfam" id="PF03007"/>
    </source>
</evidence>
<evidence type="ECO:0000256" key="4">
    <source>
        <dbReference type="ARBA" id="ARBA00013244"/>
    </source>
</evidence>
<dbReference type="PANTHER" id="PTHR31650:SF1">
    <property type="entry name" value="WAX ESTER SYNTHASE_DIACYLGLYCEROL ACYLTRANSFERASE 4-RELATED"/>
    <property type="match status" value="1"/>
</dbReference>
<keyword evidence="5" id="KW-0444">Lipid biosynthesis</keyword>
<dbReference type="EMBL" id="BNBT01000066">
    <property type="protein sequence ID" value="GHE69422.1"/>
    <property type="molecule type" value="Genomic_DNA"/>
</dbReference>
<keyword evidence="8" id="KW-0443">Lipid metabolism</keyword>
<name>A0A918ZVA1_9ACTN</name>
<dbReference type="GO" id="GO:0019432">
    <property type="term" value="P:triglyceride biosynthetic process"/>
    <property type="evidence" value="ECO:0007669"/>
    <property type="project" value="TreeGrafter"/>
</dbReference>
<proteinExistence type="inferred from homology"/>
<dbReference type="Proteomes" id="UP000608024">
    <property type="component" value="Unassembled WGS sequence"/>
</dbReference>
<protein>
    <recommendedName>
        <fullName evidence="4">diacylglycerol O-acyltransferase</fullName>
        <ecNumber evidence="4">2.3.1.20</ecNumber>
    </recommendedName>
</protein>
<evidence type="ECO:0000256" key="2">
    <source>
        <dbReference type="ARBA" id="ARBA00005189"/>
    </source>
</evidence>
<dbReference type="GO" id="GO:0001666">
    <property type="term" value="P:response to hypoxia"/>
    <property type="evidence" value="ECO:0007669"/>
    <property type="project" value="TreeGrafter"/>
</dbReference>
<keyword evidence="9" id="KW-0012">Acyltransferase</keyword>
<dbReference type="InterPro" id="IPR004255">
    <property type="entry name" value="O-acyltransferase_WSD1_N"/>
</dbReference>
<keyword evidence="7" id="KW-0319">Glycerol metabolism</keyword>
<evidence type="ECO:0000313" key="14">
    <source>
        <dbReference type="EMBL" id="GHE69422.1"/>
    </source>
</evidence>
<evidence type="ECO:0000256" key="5">
    <source>
        <dbReference type="ARBA" id="ARBA00022516"/>
    </source>
</evidence>
<evidence type="ECO:0000256" key="7">
    <source>
        <dbReference type="ARBA" id="ARBA00022798"/>
    </source>
</evidence>
<dbReference type="GO" id="GO:0006071">
    <property type="term" value="P:glycerol metabolic process"/>
    <property type="evidence" value="ECO:0007669"/>
    <property type="project" value="UniProtKB-KW"/>
</dbReference>
<comment type="catalytic activity">
    <reaction evidence="10">
        <text>an acyl-CoA + a 1,2-diacyl-sn-glycerol = a triacyl-sn-glycerol + CoA</text>
        <dbReference type="Rhea" id="RHEA:10868"/>
        <dbReference type="ChEBI" id="CHEBI:17815"/>
        <dbReference type="ChEBI" id="CHEBI:57287"/>
        <dbReference type="ChEBI" id="CHEBI:58342"/>
        <dbReference type="ChEBI" id="CHEBI:64615"/>
        <dbReference type="EC" id="2.3.1.20"/>
    </reaction>
</comment>
<dbReference type="InterPro" id="IPR009721">
    <property type="entry name" value="O-acyltransferase_WSD1_C"/>
</dbReference>
<evidence type="ECO:0000256" key="8">
    <source>
        <dbReference type="ARBA" id="ARBA00023098"/>
    </source>
</evidence>
<dbReference type="PANTHER" id="PTHR31650">
    <property type="entry name" value="O-ACYLTRANSFERASE (WSD1-LIKE) FAMILY PROTEIN"/>
    <property type="match status" value="1"/>
</dbReference>
<dbReference type="GO" id="GO:0051701">
    <property type="term" value="P:biological process involved in interaction with host"/>
    <property type="evidence" value="ECO:0007669"/>
    <property type="project" value="TreeGrafter"/>
</dbReference>
<dbReference type="GO" id="GO:0005886">
    <property type="term" value="C:plasma membrane"/>
    <property type="evidence" value="ECO:0007669"/>
    <property type="project" value="TreeGrafter"/>
</dbReference>
<evidence type="ECO:0000259" key="13">
    <source>
        <dbReference type="Pfam" id="PF06974"/>
    </source>
</evidence>
<feature type="compositionally biased region" description="Pro residues" evidence="11">
    <location>
        <begin position="7"/>
        <end position="17"/>
    </location>
</feature>
<evidence type="ECO:0000256" key="1">
    <source>
        <dbReference type="ARBA" id="ARBA00004771"/>
    </source>
</evidence>